<evidence type="ECO:0000256" key="1">
    <source>
        <dbReference type="ARBA" id="ARBA00001933"/>
    </source>
</evidence>
<proteinExistence type="predicted"/>
<dbReference type="Gene3D" id="3.90.1150.10">
    <property type="entry name" value="Aspartate Aminotransferase, domain 1"/>
    <property type="match status" value="1"/>
</dbReference>
<evidence type="ECO:0000313" key="6">
    <source>
        <dbReference type="Proteomes" id="UP000215145"/>
    </source>
</evidence>
<dbReference type="RefSeq" id="WP_089524239.1">
    <property type="nucleotide sequence ID" value="NZ_NMUQ01000001.1"/>
</dbReference>
<dbReference type="AlphaFoldDB" id="A0A229P4I1"/>
<evidence type="ECO:0000313" key="5">
    <source>
        <dbReference type="EMBL" id="OXM17162.1"/>
    </source>
</evidence>
<dbReference type="PANTHER" id="PTHR42832:SF2">
    <property type="entry name" value="ASPARTATE TRANSAMINASE"/>
    <property type="match status" value="1"/>
</dbReference>
<evidence type="ECO:0000256" key="3">
    <source>
        <dbReference type="ARBA" id="ARBA00022679"/>
    </source>
</evidence>
<gene>
    <name evidence="5" type="ORF">CGZ75_11265</name>
</gene>
<dbReference type="PANTHER" id="PTHR42832">
    <property type="entry name" value="AMINO ACID AMINOTRANSFERASE"/>
    <property type="match status" value="1"/>
</dbReference>
<dbReference type="OrthoDB" id="9813612at2"/>
<evidence type="ECO:0000256" key="2">
    <source>
        <dbReference type="ARBA" id="ARBA00022576"/>
    </source>
</evidence>
<dbReference type="InterPro" id="IPR015422">
    <property type="entry name" value="PyrdxlP-dep_Trfase_small"/>
</dbReference>
<dbReference type="GO" id="GO:0030170">
    <property type="term" value="F:pyridoxal phosphate binding"/>
    <property type="evidence" value="ECO:0007669"/>
    <property type="project" value="InterPro"/>
</dbReference>
<dbReference type="Proteomes" id="UP000215145">
    <property type="component" value="Unassembled WGS sequence"/>
</dbReference>
<comment type="cofactor">
    <cofactor evidence="1">
        <name>pyridoxal 5'-phosphate</name>
        <dbReference type="ChEBI" id="CHEBI:597326"/>
    </cofactor>
</comment>
<dbReference type="SUPFAM" id="SSF53383">
    <property type="entry name" value="PLP-dependent transferases"/>
    <property type="match status" value="1"/>
</dbReference>
<keyword evidence="2 5" id="KW-0032">Aminotransferase</keyword>
<keyword evidence="3 5" id="KW-0808">Transferase</keyword>
<dbReference type="Pfam" id="PF00155">
    <property type="entry name" value="Aminotran_1_2"/>
    <property type="match status" value="1"/>
</dbReference>
<dbReference type="EMBL" id="NMUQ01000001">
    <property type="protein sequence ID" value="OXM17162.1"/>
    <property type="molecule type" value="Genomic_DNA"/>
</dbReference>
<protein>
    <submittedName>
        <fullName evidence="5">LL-diaminopimelate aminotransferase</fullName>
    </submittedName>
</protein>
<dbReference type="GO" id="GO:0008483">
    <property type="term" value="F:transaminase activity"/>
    <property type="evidence" value="ECO:0007669"/>
    <property type="project" value="UniProtKB-KW"/>
</dbReference>
<dbReference type="InterPro" id="IPR004839">
    <property type="entry name" value="Aminotransferase_I/II_large"/>
</dbReference>
<accession>A0A229P4I1</accession>
<dbReference type="InterPro" id="IPR050881">
    <property type="entry name" value="LL-DAP_aminotransferase"/>
</dbReference>
<keyword evidence="6" id="KW-1185">Reference proteome</keyword>
<reference evidence="5 6" key="1">
    <citation type="submission" date="2017-07" db="EMBL/GenBank/DDBJ databases">
        <title>Paenibacillus herberti R33 genome sequencing and assembly.</title>
        <authorList>
            <person name="Su W."/>
        </authorList>
    </citation>
    <scope>NUCLEOTIDE SEQUENCE [LARGE SCALE GENOMIC DNA]</scope>
    <source>
        <strain evidence="5 6">R33</strain>
    </source>
</reference>
<name>A0A229P4I1_9BACL</name>
<evidence type="ECO:0000259" key="4">
    <source>
        <dbReference type="Pfam" id="PF00155"/>
    </source>
</evidence>
<dbReference type="CDD" id="cd00609">
    <property type="entry name" value="AAT_like"/>
    <property type="match status" value="1"/>
</dbReference>
<organism evidence="5 6">
    <name type="scientific">Paenibacillus herberti</name>
    <dbReference type="NCBI Taxonomy" id="1619309"/>
    <lineage>
        <taxon>Bacteria</taxon>
        <taxon>Bacillati</taxon>
        <taxon>Bacillota</taxon>
        <taxon>Bacilli</taxon>
        <taxon>Bacillales</taxon>
        <taxon>Paenibacillaceae</taxon>
        <taxon>Paenibacillus</taxon>
    </lineage>
</organism>
<feature type="domain" description="Aminotransferase class I/classII large" evidence="4">
    <location>
        <begin position="34"/>
        <end position="391"/>
    </location>
</feature>
<comment type="caution">
    <text evidence="5">The sequence shown here is derived from an EMBL/GenBank/DDBJ whole genome shotgun (WGS) entry which is preliminary data.</text>
</comment>
<dbReference type="InterPro" id="IPR015421">
    <property type="entry name" value="PyrdxlP-dep_Trfase_major"/>
</dbReference>
<dbReference type="Gene3D" id="3.40.640.10">
    <property type="entry name" value="Type I PLP-dependent aspartate aminotransferase-like (Major domain)"/>
    <property type="match status" value="1"/>
</dbReference>
<dbReference type="InterPro" id="IPR015424">
    <property type="entry name" value="PyrdxlP-dep_Trfase"/>
</dbReference>
<sequence length="403" mass="43468">MADRIGADKLTRLGSSIFDEVAACRAAAAAAGQDVIDLSIGSPDLPPSTRVMQALSEAALKPASYRYPTSHGSEEFRRKAAEWMSFRFDAKIDAYDGLATLMGSQDGLAHLALALCNPGDKAIVPDPGYPVYAASLAVAGVEPVGLKLRPENGFLPHPDDLPDEVWDEARFVLLGLPGNPVGAASSRELLERLLAKCRKHNTILVHDLAYSEMGYAGYRPQSVLALPGALDIAVEFHSMSKSFHMAGCRIGFLAGNPEAVSALRRLKANIDYGVFSAVQQAAIVALDEVMEPGYVGYGRIYESRRDALVRALNDAGWPVEPPAATMFIWAAVPQPPQGGKRWSSRAFAERLLMDTGVAVVPGDAFGSEGEGYVRIAFVEQEERLIEAAERIARWLPVFWKGEG</sequence>